<evidence type="ECO:0000313" key="4">
    <source>
        <dbReference type="EMBL" id="KAH9301841.1"/>
    </source>
</evidence>
<reference evidence="4 5" key="1">
    <citation type="journal article" date="2021" name="Nat. Plants">
        <title>The Taxus genome provides insights into paclitaxel biosynthesis.</title>
        <authorList>
            <person name="Xiong X."/>
            <person name="Gou J."/>
            <person name="Liao Q."/>
            <person name="Li Y."/>
            <person name="Zhou Q."/>
            <person name="Bi G."/>
            <person name="Li C."/>
            <person name="Du R."/>
            <person name="Wang X."/>
            <person name="Sun T."/>
            <person name="Guo L."/>
            <person name="Liang H."/>
            <person name="Lu P."/>
            <person name="Wu Y."/>
            <person name="Zhang Z."/>
            <person name="Ro D.K."/>
            <person name="Shang Y."/>
            <person name="Huang S."/>
            <person name="Yan J."/>
        </authorList>
    </citation>
    <scope>NUCLEOTIDE SEQUENCE [LARGE SCALE GENOMIC DNA]</scope>
    <source>
        <strain evidence="4">Ta-2019</strain>
    </source>
</reference>
<dbReference type="PANTHER" id="PTHR47926">
    <property type="entry name" value="PENTATRICOPEPTIDE REPEAT-CONTAINING PROTEIN"/>
    <property type="match status" value="1"/>
</dbReference>
<dbReference type="PROSITE" id="PS51375">
    <property type="entry name" value="PPR"/>
    <property type="match status" value="6"/>
</dbReference>
<feature type="repeat" description="PPR" evidence="2">
    <location>
        <begin position="225"/>
        <end position="259"/>
    </location>
</feature>
<dbReference type="InterPro" id="IPR046849">
    <property type="entry name" value="E2_motif"/>
</dbReference>
<feature type="domain" description="DYW" evidence="3">
    <location>
        <begin position="743"/>
        <end position="835"/>
    </location>
</feature>
<feature type="repeat" description="PPR" evidence="2">
    <location>
        <begin position="427"/>
        <end position="461"/>
    </location>
</feature>
<dbReference type="GO" id="GO:0008270">
    <property type="term" value="F:zinc ion binding"/>
    <property type="evidence" value="ECO:0007669"/>
    <property type="project" value="InterPro"/>
</dbReference>
<organism evidence="4 5">
    <name type="scientific">Taxus chinensis</name>
    <name type="common">Chinese yew</name>
    <name type="synonym">Taxus wallichiana var. chinensis</name>
    <dbReference type="NCBI Taxonomy" id="29808"/>
    <lineage>
        <taxon>Eukaryota</taxon>
        <taxon>Viridiplantae</taxon>
        <taxon>Streptophyta</taxon>
        <taxon>Embryophyta</taxon>
        <taxon>Tracheophyta</taxon>
        <taxon>Spermatophyta</taxon>
        <taxon>Pinopsida</taxon>
        <taxon>Pinidae</taxon>
        <taxon>Conifers II</taxon>
        <taxon>Cupressales</taxon>
        <taxon>Taxaceae</taxon>
        <taxon>Taxus</taxon>
    </lineage>
</organism>
<dbReference type="FunFam" id="1.25.40.10:FF:000366">
    <property type="entry name" value="Pentatricopeptide (PPR) repeat-containing protein"/>
    <property type="match status" value="1"/>
</dbReference>
<dbReference type="FunFam" id="1.25.40.10:FF:000730">
    <property type="entry name" value="Pentatricopeptide repeat-containing protein, chloroplastic"/>
    <property type="match status" value="1"/>
</dbReference>
<keyword evidence="1" id="KW-0677">Repeat</keyword>
<gene>
    <name evidence="4" type="ORF">KI387_013424</name>
</gene>
<dbReference type="InterPro" id="IPR032867">
    <property type="entry name" value="DYW_dom"/>
</dbReference>
<dbReference type="Gene3D" id="1.25.40.10">
    <property type="entry name" value="Tetratricopeptide repeat domain"/>
    <property type="match status" value="6"/>
</dbReference>
<dbReference type="InterPro" id="IPR046848">
    <property type="entry name" value="E_motif"/>
</dbReference>
<dbReference type="Pfam" id="PF01535">
    <property type="entry name" value="PPR"/>
    <property type="match status" value="4"/>
</dbReference>
<feature type="repeat" description="PPR" evidence="2">
    <location>
        <begin position="497"/>
        <end position="527"/>
    </location>
</feature>
<name>A0AA38FHG8_TAXCH</name>
<dbReference type="Pfam" id="PF14432">
    <property type="entry name" value="DYW_deaminase"/>
    <property type="match status" value="1"/>
</dbReference>
<evidence type="ECO:0000259" key="3">
    <source>
        <dbReference type="Pfam" id="PF14432"/>
    </source>
</evidence>
<dbReference type="SUPFAM" id="SSF48452">
    <property type="entry name" value="TPR-like"/>
    <property type="match status" value="1"/>
</dbReference>
<dbReference type="FunFam" id="1.25.40.10:FF:000436">
    <property type="entry name" value="Pentatricopeptide repeat-containing protein At5g39350 family"/>
    <property type="match status" value="1"/>
</dbReference>
<keyword evidence="5" id="KW-1185">Reference proteome</keyword>
<accession>A0AA38FHG8</accession>
<comment type="caution">
    <text evidence="4">The sequence shown here is derived from an EMBL/GenBank/DDBJ whole genome shotgun (WGS) entry which is preliminary data.</text>
</comment>
<dbReference type="FunFam" id="1.25.40.10:FF:000031">
    <property type="entry name" value="Pentatricopeptide repeat-containing protein mitochondrial"/>
    <property type="match status" value="1"/>
</dbReference>
<dbReference type="EMBL" id="JAHRHJ020000009">
    <property type="protein sequence ID" value="KAH9301841.1"/>
    <property type="molecule type" value="Genomic_DNA"/>
</dbReference>
<dbReference type="AlphaFoldDB" id="A0AA38FHG8"/>
<dbReference type="Pfam" id="PF13041">
    <property type="entry name" value="PPR_2"/>
    <property type="match status" value="4"/>
</dbReference>
<feature type="repeat" description="PPR" evidence="2">
    <location>
        <begin position="326"/>
        <end position="360"/>
    </location>
</feature>
<dbReference type="Pfam" id="PF20430">
    <property type="entry name" value="Eplus_motif"/>
    <property type="match status" value="1"/>
</dbReference>
<feature type="repeat" description="PPR" evidence="2">
    <location>
        <begin position="93"/>
        <end position="127"/>
    </location>
</feature>
<sequence length="835" mass="93473">MAWVATVPLHPHSQITTTRQRLSGSSTPQSYTQTSIAHTGVYKTTSENGKLRFTAPDENYTYFHLLQDYPSIKSIENPRKSHAHIIKKGIEAGVSLSNYLIRCYVKSGELEDARRLFDKMPERDISSWGHIIAGYAKNRCGFEAFELICLLRRHSRELSEFIITSAVHACTSLDDEEQGKQVHAYAIKSRLACGVGIGTALITMYLKSGNIDYARKVFDKMSKPNIVSCTAMIGGYAKNQLGEEAFQLFSAMRCSEQIPNQFTFASVLSALTAIGDLEKGKGVHAHAIKTGFQIYVCVGSALVTLYVKCGSMDDAFKVFEDMPTRNVVSWTAMIAGYAQNKCGEEALRLFTCMLRTRVKPNEFTFSGVLSACSTQSALRQGKEVHAQIVRNGFQSNLIVSSALITMYSSCSITEYARSIFERMTELNTVAWTAMIAGYAQNGQSEEALKQFIKMRQKGLKPNQFAFASVLRACASLANLGQGKQLHAFLVKTRFMSDISATNALVTMYAKCGSIDDAHDAFNEMPDRDLVSWNAIIAGYAQHGNGRKALQIFQQMQRTGIRPDHITFVGVLSACSKVGLVEKGRYYFGTMSQEHGIIPCLEHYTCMVDLLGRAGLLDEAKEVIDEMPLKPDVRVWRALLRACRIHGDMKLIESAAECLLKLEPDNASTYMLLSKAYAATERWDLVEKIRKMIEDRGVKKKPGWSCIEVNKHVHTFIAGDRAHPQADEIYAKIEELRWKMEEVGYVPNMKLVLHDVEEEQNEQLLCYHSEKLAIAFGLLRTSSEMPIRVVKDLRVCGDCHAASKLISKIVGREIVLRDTNQFHHFKDGFCSCGDYW</sequence>
<feature type="repeat" description="PPR" evidence="2">
    <location>
        <begin position="528"/>
        <end position="562"/>
    </location>
</feature>
<evidence type="ECO:0000256" key="2">
    <source>
        <dbReference type="PROSITE-ProRule" id="PRU00708"/>
    </source>
</evidence>
<dbReference type="FunFam" id="1.25.40.10:FF:000073">
    <property type="entry name" value="Pentatricopeptide repeat-containing protein chloroplastic"/>
    <property type="match status" value="1"/>
</dbReference>
<proteinExistence type="predicted"/>
<dbReference type="PANTHER" id="PTHR47926:SF533">
    <property type="entry name" value="DYW DOMAIN-CONTAINING PROTEIN"/>
    <property type="match status" value="1"/>
</dbReference>
<dbReference type="InterPro" id="IPR002885">
    <property type="entry name" value="PPR_rpt"/>
</dbReference>
<dbReference type="GO" id="GO:0009451">
    <property type="term" value="P:RNA modification"/>
    <property type="evidence" value="ECO:0007669"/>
    <property type="project" value="InterPro"/>
</dbReference>
<dbReference type="OMA" id="EAFELIC"/>
<dbReference type="InterPro" id="IPR011990">
    <property type="entry name" value="TPR-like_helical_dom_sf"/>
</dbReference>
<dbReference type="GO" id="GO:0003723">
    <property type="term" value="F:RNA binding"/>
    <property type="evidence" value="ECO:0007669"/>
    <property type="project" value="InterPro"/>
</dbReference>
<protein>
    <recommendedName>
        <fullName evidence="3">DYW domain-containing protein</fullName>
    </recommendedName>
</protein>
<evidence type="ECO:0000313" key="5">
    <source>
        <dbReference type="Proteomes" id="UP000824469"/>
    </source>
</evidence>
<dbReference type="Pfam" id="PF20431">
    <property type="entry name" value="E_motif"/>
    <property type="match status" value="1"/>
</dbReference>
<evidence type="ECO:0000256" key="1">
    <source>
        <dbReference type="ARBA" id="ARBA00022737"/>
    </source>
</evidence>
<dbReference type="Proteomes" id="UP000824469">
    <property type="component" value="Unassembled WGS sequence"/>
</dbReference>
<dbReference type="InterPro" id="IPR046960">
    <property type="entry name" value="PPR_At4g14850-like_plant"/>
</dbReference>
<dbReference type="NCBIfam" id="TIGR00756">
    <property type="entry name" value="PPR"/>
    <property type="match status" value="8"/>
</dbReference>